<evidence type="ECO:0000256" key="6">
    <source>
        <dbReference type="SAM" id="Phobius"/>
    </source>
</evidence>
<sequence>MEPGHNELRKRTMAKVAWRLIPFMILMFCVNFLDRVNIGFAALQMNRDLSLTPADYGFAAGILFVFYAGAEIPSNLILERVGARIWLARIMITWGLIAAANAFVYDKNSLYVLRMLLGLAEAGFFPGIMLYLIRWFPEEERAGAITLFMIGNPISVIFGAPLSTALLSLDQFFGLAGWQWMFVLEGLPAVVLGIVALWWLTERPSEANWLTPDEREWLTRQIELEGKAKQHTRLVKWSDVFTNGPTWILAFSKFCVLLAFFGVTLWMPQIVKSLGALSNAQAGLVTAIPYVFATVASIYVGKRSDRTGERGKHIAVPSIIGAGGFLVAGMINNPYIALLGLCIALSGLWIANTIFWTLPARILTGASAAAGIALINSVGNLGGFAGPYLAGWVRTYSAGFGIVLAILGGFLALSAVINFAVAYADDRRRAQALA</sequence>
<organism evidence="8 9">
    <name type="scientific">Bradyrhizobium centrolobii</name>
    <dbReference type="NCBI Taxonomy" id="1505087"/>
    <lineage>
        <taxon>Bacteria</taxon>
        <taxon>Pseudomonadati</taxon>
        <taxon>Pseudomonadota</taxon>
        <taxon>Alphaproteobacteria</taxon>
        <taxon>Hyphomicrobiales</taxon>
        <taxon>Nitrobacteraceae</taxon>
        <taxon>Bradyrhizobium</taxon>
    </lineage>
</organism>
<dbReference type="InterPro" id="IPR020846">
    <property type="entry name" value="MFS_dom"/>
</dbReference>
<feature type="transmembrane region" description="Helical" evidence="6">
    <location>
        <begin position="370"/>
        <end position="390"/>
    </location>
</feature>
<dbReference type="Gene3D" id="1.20.1250.20">
    <property type="entry name" value="MFS general substrate transporter like domains"/>
    <property type="match status" value="2"/>
</dbReference>
<dbReference type="InterPro" id="IPR036259">
    <property type="entry name" value="MFS_trans_sf"/>
</dbReference>
<proteinExistence type="predicted"/>
<name>A0A176YA25_9BRAD</name>
<evidence type="ECO:0000256" key="3">
    <source>
        <dbReference type="ARBA" id="ARBA00022692"/>
    </source>
</evidence>
<evidence type="ECO:0000313" key="8">
    <source>
        <dbReference type="EMBL" id="OAE98958.1"/>
    </source>
</evidence>
<feature type="transmembrane region" description="Helical" evidence="6">
    <location>
        <begin position="178"/>
        <end position="200"/>
    </location>
</feature>
<dbReference type="AlphaFoldDB" id="A0A176YA25"/>
<reference evidence="8 9" key="1">
    <citation type="submission" date="2016-03" db="EMBL/GenBank/DDBJ databases">
        <title>Draft Genome Sequence of the Strain BR 10245 (Bradyrhizobium sp.) isolated from nodules of Centrolobium paraense.</title>
        <authorList>
            <person name="Simoes-Araujo J.L.Sr."/>
            <person name="Barauna A.C."/>
            <person name="Silva K."/>
            <person name="Zilli J.E."/>
        </authorList>
    </citation>
    <scope>NUCLEOTIDE SEQUENCE [LARGE SCALE GENOMIC DNA]</scope>
    <source>
        <strain evidence="8 9">BR 10245</strain>
    </source>
</reference>
<dbReference type="Pfam" id="PF07690">
    <property type="entry name" value="MFS_1"/>
    <property type="match status" value="1"/>
</dbReference>
<dbReference type="OrthoDB" id="9773957at2"/>
<evidence type="ECO:0000256" key="2">
    <source>
        <dbReference type="ARBA" id="ARBA00022448"/>
    </source>
</evidence>
<comment type="caution">
    <text evidence="8">The sequence shown here is derived from an EMBL/GenBank/DDBJ whole genome shotgun (WGS) entry which is preliminary data.</text>
</comment>
<dbReference type="EMBL" id="LUUB01000120">
    <property type="protein sequence ID" value="OAE98958.1"/>
    <property type="molecule type" value="Genomic_DNA"/>
</dbReference>
<feature type="transmembrane region" description="Helical" evidence="6">
    <location>
        <begin position="337"/>
        <end position="358"/>
    </location>
</feature>
<comment type="subcellular location">
    <subcellularLocation>
        <location evidence="1">Membrane</location>
        <topology evidence="1">Multi-pass membrane protein</topology>
    </subcellularLocation>
</comment>
<dbReference type="GO" id="GO:0022857">
    <property type="term" value="F:transmembrane transporter activity"/>
    <property type="evidence" value="ECO:0007669"/>
    <property type="project" value="InterPro"/>
</dbReference>
<evidence type="ECO:0000256" key="5">
    <source>
        <dbReference type="ARBA" id="ARBA00023136"/>
    </source>
</evidence>
<feature type="transmembrane region" description="Helical" evidence="6">
    <location>
        <begin position="145"/>
        <end position="166"/>
    </location>
</feature>
<keyword evidence="9" id="KW-1185">Reference proteome</keyword>
<keyword evidence="3 6" id="KW-0812">Transmembrane</keyword>
<dbReference type="Proteomes" id="UP000076959">
    <property type="component" value="Unassembled WGS sequence"/>
</dbReference>
<dbReference type="STRING" id="1505087.AYJ54_33440"/>
<feature type="transmembrane region" description="Helical" evidence="6">
    <location>
        <begin position="111"/>
        <end position="133"/>
    </location>
</feature>
<dbReference type="PANTHER" id="PTHR43791:SF36">
    <property type="entry name" value="TRANSPORTER, PUTATIVE (AFU_ORTHOLOGUE AFUA_6G08340)-RELATED"/>
    <property type="match status" value="1"/>
</dbReference>
<dbReference type="SUPFAM" id="SSF103473">
    <property type="entry name" value="MFS general substrate transporter"/>
    <property type="match status" value="1"/>
</dbReference>
<feature type="transmembrane region" description="Helical" evidence="6">
    <location>
        <begin position="313"/>
        <end position="331"/>
    </location>
</feature>
<feature type="transmembrane region" description="Helical" evidence="6">
    <location>
        <begin position="85"/>
        <end position="105"/>
    </location>
</feature>
<feature type="transmembrane region" description="Helical" evidence="6">
    <location>
        <begin position="280"/>
        <end position="301"/>
    </location>
</feature>
<feature type="transmembrane region" description="Helical" evidence="6">
    <location>
        <begin position="396"/>
        <end position="421"/>
    </location>
</feature>
<dbReference type="RefSeq" id="WP_063708433.1">
    <property type="nucleotide sequence ID" value="NZ_LUUB01000120.1"/>
</dbReference>
<dbReference type="PROSITE" id="PS50850">
    <property type="entry name" value="MFS"/>
    <property type="match status" value="1"/>
</dbReference>
<keyword evidence="5 6" id="KW-0472">Membrane</keyword>
<keyword evidence="2" id="KW-0813">Transport</keyword>
<evidence type="ECO:0000256" key="4">
    <source>
        <dbReference type="ARBA" id="ARBA00022989"/>
    </source>
</evidence>
<protein>
    <recommendedName>
        <fullName evidence="7">Major facilitator superfamily (MFS) profile domain-containing protein</fullName>
    </recommendedName>
</protein>
<keyword evidence="4 6" id="KW-1133">Transmembrane helix</keyword>
<accession>A0A176YA25</accession>
<feature type="domain" description="Major facilitator superfamily (MFS) profile" evidence="7">
    <location>
        <begin position="20"/>
        <end position="426"/>
    </location>
</feature>
<evidence type="ECO:0000313" key="9">
    <source>
        <dbReference type="Proteomes" id="UP000076959"/>
    </source>
</evidence>
<dbReference type="CDD" id="cd17319">
    <property type="entry name" value="MFS_ExuT_GudP_like"/>
    <property type="match status" value="1"/>
</dbReference>
<gene>
    <name evidence="8" type="ORF">AYJ54_33440</name>
</gene>
<dbReference type="InterPro" id="IPR011701">
    <property type="entry name" value="MFS"/>
</dbReference>
<feature type="transmembrane region" description="Helical" evidence="6">
    <location>
        <begin position="16"/>
        <end position="36"/>
    </location>
</feature>
<evidence type="ECO:0000256" key="1">
    <source>
        <dbReference type="ARBA" id="ARBA00004141"/>
    </source>
</evidence>
<dbReference type="FunFam" id="1.20.1250.20:FF:000018">
    <property type="entry name" value="MFS transporter permease"/>
    <property type="match status" value="1"/>
</dbReference>
<dbReference type="PANTHER" id="PTHR43791">
    <property type="entry name" value="PERMEASE-RELATED"/>
    <property type="match status" value="1"/>
</dbReference>
<feature type="transmembrane region" description="Helical" evidence="6">
    <location>
        <begin position="56"/>
        <end position="78"/>
    </location>
</feature>
<feature type="transmembrane region" description="Helical" evidence="6">
    <location>
        <begin position="246"/>
        <end position="268"/>
    </location>
</feature>
<evidence type="ECO:0000259" key="7">
    <source>
        <dbReference type="PROSITE" id="PS50850"/>
    </source>
</evidence>
<dbReference type="GO" id="GO:0016020">
    <property type="term" value="C:membrane"/>
    <property type="evidence" value="ECO:0007669"/>
    <property type="project" value="UniProtKB-SubCell"/>
</dbReference>